<dbReference type="RefSeq" id="WP_141465769.1">
    <property type="nucleotide sequence ID" value="NZ_RBZW01000055.1"/>
</dbReference>
<dbReference type="EMBL" id="RBZW01000055">
    <property type="protein sequence ID" value="THE63922.1"/>
    <property type="molecule type" value="Genomic_DNA"/>
</dbReference>
<dbReference type="Proteomes" id="UP000318864">
    <property type="component" value="Unassembled WGS sequence"/>
</dbReference>
<dbReference type="Gene3D" id="3.20.20.70">
    <property type="entry name" value="Aldolase class I"/>
    <property type="match status" value="1"/>
</dbReference>
<gene>
    <name evidence="2" type="ORF">D8Y22_16515</name>
</gene>
<dbReference type="EC" id="5.3.1.1" evidence="2"/>
<comment type="caution">
    <text evidence="2">The sequence shown here is derived from an EMBL/GenBank/DDBJ whole genome shotgun (WGS) entry which is preliminary data.</text>
</comment>
<dbReference type="PROSITE" id="PS51440">
    <property type="entry name" value="TIM_2"/>
    <property type="match status" value="1"/>
</dbReference>
<evidence type="ECO:0000256" key="1">
    <source>
        <dbReference type="ARBA" id="ARBA00023235"/>
    </source>
</evidence>
<sequence length="228" mass="24113">MGLPQSSFLVNFKVAPETAGEDGRSIVDAIERVRADTGARFAVAPHLPDLRWIAEQTPLPVVAQTATPRERAGLGGATLEGVADAGVDAAFLTHPERDAGLADIGRAVDRCRELGLESIVWAPDRETANAALTFDPDWLLFERPADIAADDGLLRTEPARLERVVAMVDDENPRTSVFVGGGIRTAADVARAFEYGADATGAASALLEADDRAAWLRSIATAVPSADE</sequence>
<reference evidence="2 3" key="1">
    <citation type="submission" date="2018-10" db="EMBL/GenBank/DDBJ databases">
        <title>Natronolimnobius sp. XQ-INN 246 isolated from Inner Mongolia Autonomous Region of China.</title>
        <authorList>
            <person name="Xue Q."/>
        </authorList>
    </citation>
    <scope>NUCLEOTIDE SEQUENCE [LARGE SCALE GENOMIC DNA]</scope>
    <source>
        <strain evidence="2 3">XQ-INN 246</strain>
    </source>
</reference>
<dbReference type="InterPro" id="IPR000652">
    <property type="entry name" value="Triosephosphate_isomerase"/>
</dbReference>
<keyword evidence="1 2" id="KW-0413">Isomerase</keyword>
<dbReference type="GO" id="GO:0004807">
    <property type="term" value="F:triose-phosphate isomerase activity"/>
    <property type="evidence" value="ECO:0007669"/>
    <property type="project" value="UniProtKB-EC"/>
</dbReference>
<protein>
    <submittedName>
        <fullName evidence="2">Triose-phosphate isomerase</fullName>
        <ecNumber evidence="2">5.3.1.1</ecNumber>
    </submittedName>
</protein>
<dbReference type="InterPro" id="IPR035990">
    <property type="entry name" value="TIM_sf"/>
</dbReference>
<evidence type="ECO:0000313" key="2">
    <source>
        <dbReference type="EMBL" id="THE63922.1"/>
    </source>
</evidence>
<organism evidence="2 3">
    <name type="scientific">Salinadaptatus halalkaliphilus</name>
    <dbReference type="NCBI Taxonomy" id="2419781"/>
    <lineage>
        <taxon>Archaea</taxon>
        <taxon>Methanobacteriati</taxon>
        <taxon>Methanobacteriota</taxon>
        <taxon>Stenosarchaea group</taxon>
        <taxon>Halobacteria</taxon>
        <taxon>Halobacteriales</taxon>
        <taxon>Natrialbaceae</taxon>
        <taxon>Salinadaptatus</taxon>
    </lineage>
</organism>
<dbReference type="Pfam" id="PF00121">
    <property type="entry name" value="TIM"/>
    <property type="match status" value="1"/>
</dbReference>
<dbReference type="InterPro" id="IPR013785">
    <property type="entry name" value="Aldolase_TIM"/>
</dbReference>
<name>A0A4S3TIY5_9EURY</name>
<dbReference type="SUPFAM" id="SSF51351">
    <property type="entry name" value="Triosephosphate isomerase (TIM)"/>
    <property type="match status" value="1"/>
</dbReference>
<evidence type="ECO:0000313" key="3">
    <source>
        <dbReference type="Proteomes" id="UP000318864"/>
    </source>
</evidence>
<proteinExistence type="predicted"/>
<dbReference type="OrthoDB" id="9465at2157"/>
<dbReference type="AlphaFoldDB" id="A0A4S3TIY5"/>
<dbReference type="NCBIfam" id="NF003302">
    <property type="entry name" value="PRK04302.1"/>
    <property type="match status" value="1"/>
</dbReference>
<keyword evidence="3" id="KW-1185">Reference proteome</keyword>
<accession>A0A4S3TIY5</accession>